<dbReference type="Pfam" id="PF07727">
    <property type="entry name" value="RVT_2"/>
    <property type="match status" value="1"/>
</dbReference>
<evidence type="ECO:0000313" key="3">
    <source>
        <dbReference type="EMBL" id="GEU52089.1"/>
    </source>
</evidence>
<proteinExistence type="predicted"/>
<evidence type="ECO:0000259" key="2">
    <source>
        <dbReference type="Pfam" id="PF07727"/>
    </source>
</evidence>
<evidence type="ECO:0000256" key="1">
    <source>
        <dbReference type="SAM" id="MobiDB-lite"/>
    </source>
</evidence>
<dbReference type="AlphaFoldDB" id="A0A6L2KSZ5"/>
<reference evidence="3" key="1">
    <citation type="journal article" date="2019" name="Sci. Rep.">
        <title>Draft genome of Tanacetum cinerariifolium, the natural source of mosquito coil.</title>
        <authorList>
            <person name="Yamashiro T."/>
            <person name="Shiraishi A."/>
            <person name="Satake H."/>
            <person name="Nakayama K."/>
        </authorList>
    </citation>
    <scope>NUCLEOTIDE SEQUENCE</scope>
</reference>
<dbReference type="InterPro" id="IPR013103">
    <property type="entry name" value="RVT_2"/>
</dbReference>
<dbReference type="InterPro" id="IPR021109">
    <property type="entry name" value="Peptidase_aspartic_dom_sf"/>
</dbReference>
<name>A0A6L2KSZ5_TANCI</name>
<dbReference type="EMBL" id="BKCJ010002963">
    <property type="protein sequence ID" value="GEU52089.1"/>
    <property type="molecule type" value="Genomic_DNA"/>
</dbReference>
<gene>
    <name evidence="3" type="ORF">Tci_024067</name>
</gene>
<dbReference type="PANTHER" id="PTHR11439:SF509">
    <property type="entry name" value="RNA-DIRECTED DNA POLYMERASE"/>
    <property type="match status" value="1"/>
</dbReference>
<feature type="compositionally biased region" description="Low complexity" evidence="1">
    <location>
        <begin position="890"/>
        <end position="918"/>
    </location>
</feature>
<dbReference type="Gene3D" id="2.40.70.10">
    <property type="entry name" value="Acid Proteases"/>
    <property type="match status" value="1"/>
</dbReference>
<dbReference type="PANTHER" id="PTHR11439">
    <property type="entry name" value="GAG-POL-RELATED RETROTRANSPOSON"/>
    <property type="match status" value="1"/>
</dbReference>
<sequence>MCMYALMMSTIESMQEELLQFERLDVWVLVPTLDNIKPLTLKWLFKNKHDEENTVIQNKTRLVVRGYRQEEGIDFEKSFALVARMEAIMIFLAYAAHKSFIVYQMDMKTAFLHETLKKYGMKTCDPVGTLMEIKDKFDPDQNGSLVDATKYHSMIGAIMYLTYSRSNIVHATCLCARYQAKPTEKHLKKVKRIFRYLWGTINMGLWYTKDSGFELTGFLDADYAGCKDTFKSTSGGAQFLRGAFCNSGNSQCVLNDISDTLIDFYQMVLWIFMAIPKDRPAVVSQGVIRRLRSKVRMRIMPTEAELALEQSQPCVSYEVSRVKVTIIEESKDLTTLSLDELIGNLKVYKMIIKKESKIAKAKGERKSLAFKAKKESSDEECSTSESEGEEYAMTVRDFKKFFKRRGRMETDEISERYITPCFVNGLEAFDREVNLAFDENLISNEFAVKLCLDYEKDKVELDGKIVKEDEEAVRRIKGEALKEKDDPGAFIFLIRLKGKGNKNALADTGSDINTMPYRIFKTLRREDMKKNDRGITMINHTQAEAMGKLSNVLCQVRVTTIIANFLILDIPIDRDAPIMVGRGFLHTMGSILNTSKRIFSTFDGICHQTFRVTRFDVLRTAESDSDDEEDYVIKRNKLQEHTTKKPDRCNRDAKFRYNTRLAQLLPGHIYSPCIVNWDVLNRMGCDGEIDDMLRIRVHEAKSEEEIFTSVAWIRALNINEPIYAELCHEFYSTYEFDKVCADDELQSKKIIKFRLSGRAHSLTLLEFARRLRLYQALELEEDDFNVYFKGGAGTEKESQICCGQFILKLAMKCKVLTEDVMRSLSAPIYYRDLDTTTFRDLVNNDGKLIPEDPQSEVPIVGIPRPLKASMQDLYDRMGRIEIRQEGAYNPPSYAQPQYDQYYQQYPPSLPQYQPQYQQQHDDDE</sequence>
<organism evidence="3">
    <name type="scientific">Tanacetum cinerariifolium</name>
    <name type="common">Dalmatian daisy</name>
    <name type="synonym">Chrysanthemum cinerariifolium</name>
    <dbReference type="NCBI Taxonomy" id="118510"/>
    <lineage>
        <taxon>Eukaryota</taxon>
        <taxon>Viridiplantae</taxon>
        <taxon>Streptophyta</taxon>
        <taxon>Embryophyta</taxon>
        <taxon>Tracheophyta</taxon>
        <taxon>Spermatophyta</taxon>
        <taxon>Magnoliopsida</taxon>
        <taxon>eudicotyledons</taxon>
        <taxon>Gunneridae</taxon>
        <taxon>Pentapetalae</taxon>
        <taxon>asterids</taxon>
        <taxon>campanulids</taxon>
        <taxon>Asterales</taxon>
        <taxon>Asteraceae</taxon>
        <taxon>Asteroideae</taxon>
        <taxon>Anthemideae</taxon>
        <taxon>Anthemidinae</taxon>
        <taxon>Tanacetum</taxon>
    </lineage>
</organism>
<feature type="region of interest" description="Disordered" evidence="1">
    <location>
        <begin position="885"/>
        <end position="924"/>
    </location>
</feature>
<feature type="domain" description="Reverse transcriptase Ty1/copia-type" evidence="2">
    <location>
        <begin position="25"/>
        <end position="132"/>
    </location>
</feature>
<accession>A0A6L2KSZ5</accession>
<protein>
    <recommendedName>
        <fullName evidence="2">Reverse transcriptase Ty1/copia-type domain-containing protein</fullName>
    </recommendedName>
</protein>
<comment type="caution">
    <text evidence="3">The sequence shown here is derived from an EMBL/GenBank/DDBJ whole genome shotgun (WGS) entry which is preliminary data.</text>
</comment>